<protein>
    <submittedName>
        <fullName evidence="2">SMI1-KNR4 cell-wall</fullName>
    </submittedName>
</protein>
<dbReference type="InterPro" id="IPR037883">
    <property type="entry name" value="Knr4/Smi1-like_sf"/>
</dbReference>
<dbReference type="OrthoDB" id="8657476at2"/>
<dbReference type="Gene3D" id="3.40.1580.10">
    <property type="entry name" value="SMI1/KNR4-like"/>
    <property type="match status" value="1"/>
</dbReference>
<proteinExistence type="predicted"/>
<feature type="domain" description="Knr4/Smi1-like" evidence="1">
    <location>
        <begin position="11"/>
        <end position="140"/>
    </location>
</feature>
<keyword evidence="3" id="KW-1185">Reference proteome</keyword>
<organism evidence="2 3">
    <name type="scientific">Kroppenstedtia eburnea</name>
    <dbReference type="NCBI Taxonomy" id="714067"/>
    <lineage>
        <taxon>Bacteria</taxon>
        <taxon>Bacillati</taxon>
        <taxon>Bacillota</taxon>
        <taxon>Bacilli</taxon>
        <taxon>Bacillales</taxon>
        <taxon>Thermoactinomycetaceae</taxon>
        <taxon>Kroppenstedtia</taxon>
    </lineage>
</organism>
<dbReference type="SMART" id="SM00860">
    <property type="entry name" value="SMI1_KNR4"/>
    <property type="match status" value="1"/>
</dbReference>
<name>A0A1N7LC46_9BACL</name>
<gene>
    <name evidence="2" type="ORF">SAMN05421790_10481</name>
</gene>
<accession>A0A1N7LC46</accession>
<dbReference type="AlphaFoldDB" id="A0A1N7LC46"/>
<dbReference type="SUPFAM" id="SSF160631">
    <property type="entry name" value="SMI1/KNR4-like"/>
    <property type="match status" value="1"/>
</dbReference>
<dbReference type="Pfam" id="PF09346">
    <property type="entry name" value="SMI1_KNR4"/>
    <property type="match status" value="1"/>
</dbReference>
<evidence type="ECO:0000313" key="3">
    <source>
        <dbReference type="Proteomes" id="UP000186795"/>
    </source>
</evidence>
<dbReference type="RefSeq" id="WP_076524400.1">
    <property type="nucleotide sequence ID" value="NZ_CP048103.1"/>
</dbReference>
<reference evidence="3" key="1">
    <citation type="submission" date="2017-01" db="EMBL/GenBank/DDBJ databases">
        <authorList>
            <person name="Varghese N."/>
            <person name="Submissions S."/>
        </authorList>
    </citation>
    <scope>NUCLEOTIDE SEQUENCE [LARGE SCALE GENOMIC DNA]</scope>
    <source>
        <strain evidence="3">DSM 45196</strain>
    </source>
</reference>
<evidence type="ECO:0000313" key="2">
    <source>
        <dbReference type="EMBL" id="SIS71361.1"/>
    </source>
</evidence>
<dbReference type="Proteomes" id="UP000186795">
    <property type="component" value="Unassembled WGS sequence"/>
</dbReference>
<evidence type="ECO:0000259" key="1">
    <source>
        <dbReference type="SMART" id="SM00860"/>
    </source>
</evidence>
<dbReference type="EMBL" id="FTOD01000004">
    <property type="protein sequence ID" value="SIS71361.1"/>
    <property type="molecule type" value="Genomic_DNA"/>
</dbReference>
<dbReference type="InterPro" id="IPR018958">
    <property type="entry name" value="Knr4/Smi1-like_dom"/>
</dbReference>
<sequence>MNIEWKFADDPIEESVIKGIQKKLGIAFPEDYIQCAIRNHGGSPRPKVYDFSDRKEAVFGSLLSFDEHEPTFILDVYDAIGKRLPDKVIPFAEDPFGNYLCFDFRDKESNPTVVFWDHEQPNRKTSLSKVCNNFTELLNKLYKPDWM</sequence>